<dbReference type="EC" id="3.4.21.89" evidence="6"/>
<dbReference type="RefSeq" id="WP_310926649.1">
    <property type="nucleotide sequence ID" value="NZ_JAMQOQ010000001.1"/>
</dbReference>
<dbReference type="PANTHER" id="PTHR10806:SF6">
    <property type="entry name" value="SIGNAL PEPTIDASE COMPLEX CATALYTIC SUBUNIT SEC11"/>
    <property type="match status" value="1"/>
</dbReference>
<dbReference type="PANTHER" id="PTHR10806">
    <property type="entry name" value="SIGNAL PEPTIDASE COMPLEX CATALYTIC SUBUNIT SEC11"/>
    <property type="match status" value="1"/>
</dbReference>
<keyword evidence="4 5" id="KW-0472">Membrane</keyword>
<gene>
    <name evidence="6" type="ORF">NDI79_01335</name>
</gene>
<evidence type="ECO:0000256" key="1">
    <source>
        <dbReference type="ARBA" id="ARBA00004370"/>
    </source>
</evidence>
<dbReference type="InterPro" id="IPR019533">
    <property type="entry name" value="Peptidase_S26"/>
</dbReference>
<evidence type="ECO:0000256" key="3">
    <source>
        <dbReference type="ARBA" id="ARBA00022989"/>
    </source>
</evidence>
<dbReference type="CDD" id="cd06530">
    <property type="entry name" value="S26_SPase_I"/>
    <property type="match status" value="1"/>
</dbReference>
<dbReference type="NCBIfam" id="TIGR02228">
    <property type="entry name" value="sigpep_I_arch"/>
    <property type="match status" value="1"/>
</dbReference>
<keyword evidence="7" id="KW-1185">Reference proteome</keyword>
<comment type="subcellular location">
    <subcellularLocation>
        <location evidence="1">Membrane</location>
    </subcellularLocation>
</comment>
<dbReference type="PRINTS" id="PR00728">
    <property type="entry name" value="SIGNALPTASE"/>
</dbReference>
<keyword evidence="6" id="KW-0378">Hydrolase</keyword>
<feature type="transmembrane region" description="Helical" evidence="5">
    <location>
        <begin position="133"/>
        <end position="158"/>
    </location>
</feature>
<sequence>MTPHTDTAKTAALVLFALAVLPFVLYAVPQLAGASHSYVVLSDSMSPAIDAGDVVFVADRPVAEIGEGDVITFESVDLAAGSGSSLVTHRVAAVVEDGGERAFRTKGDANEEADPELVPADDVVGAVSFHLPYVGYVVAFAGTRLGSLLFLVVPAVLLGGSELYDLYRAAETEESA</sequence>
<evidence type="ECO:0000313" key="7">
    <source>
        <dbReference type="Proteomes" id="UP001254813"/>
    </source>
</evidence>
<dbReference type="Proteomes" id="UP001254813">
    <property type="component" value="Unassembled WGS sequence"/>
</dbReference>
<dbReference type="GO" id="GO:0009003">
    <property type="term" value="F:signal peptidase activity"/>
    <property type="evidence" value="ECO:0007669"/>
    <property type="project" value="UniProtKB-EC"/>
</dbReference>
<evidence type="ECO:0000256" key="5">
    <source>
        <dbReference type="SAM" id="Phobius"/>
    </source>
</evidence>
<protein>
    <submittedName>
        <fullName evidence="6">Signal peptidase I</fullName>
        <ecNumber evidence="6">3.4.21.89</ecNumber>
    </submittedName>
</protein>
<reference evidence="6 7" key="1">
    <citation type="submission" date="2022-06" db="EMBL/GenBank/DDBJ databases">
        <title>Halogeometricum sp. a new haloarchaeum isolate from saline soil.</title>
        <authorList>
            <person name="Strakova D."/>
            <person name="Galisteo C."/>
            <person name="Sanchez-Porro C."/>
            <person name="Ventosa A."/>
        </authorList>
    </citation>
    <scope>NUCLEOTIDE SEQUENCE [LARGE SCALE GENOMIC DNA]</scope>
    <source>
        <strain evidence="7">S3BR25-2</strain>
    </source>
</reference>
<evidence type="ECO:0000256" key="4">
    <source>
        <dbReference type="ARBA" id="ARBA00023136"/>
    </source>
</evidence>
<organism evidence="6 7">
    <name type="scientific">Halogeometricum luteum</name>
    <dbReference type="NCBI Taxonomy" id="2950537"/>
    <lineage>
        <taxon>Archaea</taxon>
        <taxon>Methanobacteriati</taxon>
        <taxon>Methanobacteriota</taxon>
        <taxon>Stenosarchaea group</taxon>
        <taxon>Halobacteria</taxon>
        <taxon>Halobacteriales</taxon>
        <taxon>Haloferacaceae</taxon>
        <taxon>Halogeometricum</taxon>
    </lineage>
</organism>
<evidence type="ECO:0000313" key="6">
    <source>
        <dbReference type="EMBL" id="MDS0292809.1"/>
    </source>
</evidence>
<keyword evidence="2 5" id="KW-0812">Transmembrane</keyword>
<dbReference type="EMBL" id="JAMQOQ010000001">
    <property type="protein sequence ID" value="MDS0292809.1"/>
    <property type="molecule type" value="Genomic_DNA"/>
</dbReference>
<name>A0ABU2FXS6_9EURY</name>
<keyword evidence="3 5" id="KW-1133">Transmembrane helix</keyword>
<dbReference type="InterPro" id="IPR001733">
    <property type="entry name" value="Peptidase_S26B"/>
</dbReference>
<accession>A0ABU2FXS6</accession>
<dbReference type="SUPFAM" id="SSF51306">
    <property type="entry name" value="LexA/Signal peptidase"/>
    <property type="match status" value="1"/>
</dbReference>
<dbReference type="InterPro" id="IPR036286">
    <property type="entry name" value="LexA/Signal_pep-like_sf"/>
</dbReference>
<evidence type="ECO:0000256" key="2">
    <source>
        <dbReference type="ARBA" id="ARBA00022692"/>
    </source>
</evidence>
<proteinExistence type="predicted"/>
<comment type="caution">
    <text evidence="6">The sequence shown here is derived from an EMBL/GenBank/DDBJ whole genome shotgun (WGS) entry which is preliminary data.</text>
</comment>